<evidence type="ECO:0000313" key="2">
    <source>
        <dbReference type="Proteomes" id="UP000887013"/>
    </source>
</evidence>
<name>A0A8X6MIA0_NEPPI</name>
<keyword evidence="2" id="KW-1185">Reference proteome</keyword>
<organism evidence="1 2">
    <name type="scientific">Nephila pilipes</name>
    <name type="common">Giant wood spider</name>
    <name type="synonym">Nephila maculata</name>
    <dbReference type="NCBI Taxonomy" id="299642"/>
    <lineage>
        <taxon>Eukaryota</taxon>
        <taxon>Metazoa</taxon>
        <taxon>Ecdysozoa</taxon>
        <taxon>Arthropoda</taxon>
        <taxon>Chelicerata</taxon>
        <taxon>Arachnida</taxon>
        <taxon>Araneae</taxon>
        <taxon>Araneomorphae</taxon>
        <taxon>Entelegynae</taxon>
        <taxon>Araneoidea</taxon>
        <taxon>Nephilidae</taxon>
        <taxon>Nephila</taxon>
    </lineage>
</organism>
<dbReference type="Proteomes" id="UP000887013">
    <property type="component" value="Unassembled WGS sequence"/>
</dbReference>
<dbReference type="EMBL" id="BMAW01092613">
    <property type="protein sequence ID" value="GFS55811.1"/>
    <property type="molecule type" value="Genomic_DNA"/>
</dbReference>
<protein>
    <submittedName>
        <fullName evidence="1">Uncharacterized protein</fullName>
    </submittedName>
</protein>
<evidence type="ECO:0000313" key="1">
    <source>
        <dbReference type="EMBL" id="GFS55811.1"/>
    </source>
</evidence>
<comment type="caution">
    <text evidence="1">The sequence shown here is derived from an EMBL/GenBank/DDBJ whole genome shotgun (WGS) entry which is preliminary data.</text>
</comment>
<gene>
    <name evidence="1" type="ORF">NPIL_223191</name>
</gene>
<accession>A0A8X6MIA0</accession>
<sequence length="110" mass="12034">MKHRLPKSHFGLVPGLIKPRKSVNKTSSHRIGIRIDKCYHQAGAPSQDTLKRSSLIGQAGYPISTNIPPLTSGLGLLKKGTRLLIVCPFIMGRCDDTGNRLPAKSLRPPR</sequence>
<proteinExistence type="predicted"/>
<reference evidence="1" key="1">
    <citation type="submission" date="2020-08" db="EMBL/GenBank/DDBJ databases">
        <title>Multicomponent nature underlies the extraordinary mechanical properties of spider dragline silk.</title>
        <authorList>
            <person name="Kono N."/>
            <person name="Nakamura H."/>
            <person name="Mori M."/>
            <person name="Yoshida Y."/>
            <person name="Ohtoshi R."/>
            <person name="Malay A.D."/>
            <person name="Moran D.A.P."/>
            <person name="Tomita M."/>
            <person name="Numata K."/>
            <person name="Arakawa K."/>
        </authorList>
    </citation>
    <scope>NUCLEOTIDE SEQUENCE</scope>
</reference>
<dbReference type="AlphaFoldDB" id="A0A8X6MIA0"/>